<dbReference type="SUPFAM" id="SSF54534">
    <property type="entry name" value="FKBP-like"/>
    <property type="match status" value="1"/>
</dbReference>
<dbReference type="PANTHER" id="PTHR46674">
    <property type="entry name" value="INACTIVE PEPTIDYL-PROLYL CIS-TRANS ISOMERASE FKBP6"/>
    <property type="match status" value="1"/>
</dbReference>
<feature type="repeat" description="TPR" evidence="5">
    <location>
        <begin position="307"/>
        <end position="340"/>
    </location>
</feature>
<dbReference type="GO" id="GO:0005737">
    <property type="term" value="C:cytoplasm"/>
    <property type="evidence" value="ECO:0007669"/>
    <property type="project" value="TreeGrafter"/>
</dbReference>
<evidence type="ECO:0000256" key="5">
    <source>
        <dbReference type="PROSITE-ProRule" id="PRU00339"/>
    </source>
</evidence>
<dbReference type="Gene3D" id="1.25.40.10">
    <property type="entry name" value="Tetratricopeptide repeat domain"/>
    <property type="match status" value="1"/>
</dbReference>
<dbReference type="InterPro" id="IPR001179">
    <property type="entry name" value="PPIase_FKBP_dom"/>
</dbReference>
<dbReference type="PROSITE" id="PS50005">
    <property type="entry name" value="TPR"/>
    <property type="match status" value="1"/>
</dbReference>
<gene>
    <name evidence="7" type="ORF">ALC62_09920</name>
</gene>
<dbReference type="GO" id="GO:0007283">
    <property type="term" value="P:spermatogenesis"/>
    <property type="evidence" value="ECO:0007669"/>
    <property type="project" value="TreeGrafter"/>
</dbReference>
<dbReference type="GO" id="GO:0051879">
    <property type="term" value="F:Hsp90 protein binding"/>
    <property type="evidence" value="ECO:0007669"/>
    <property type="project" value="TreeGrafter"/>
</dbReference>
<dbReference type="STRING" id="456900.A0A151IEV6"/>
<dbReference type="PANTHER" id="PTHR46674:SF1">
    <property type="entry name" value="INACTIVE PEPTIDYL-PROLYL CIS-TRANS ISOMERASE FKBP6"/>
    <property type="match status" value="1"/>
</dbReference>
<keyword evidence="8" id="KW-1185">Reference proteome</keyword>
<comment type="similarity">
    <text evidence="1">Belongs to the FKBP6 family.</text>
</comment>
<evidence type="ECO:0000313" key="8">
    <source>
        <dbReference type="Proteomes" id="UP000078542"/>
    </source>
</evidence>
<dbReference type="Proteomes" id="UP000078542">
    <property type="component" value="Unassembled WGS sequence"/>
</dbReference>
<dbReference type="AlphaFoldDB" id="A0A151IEV6"/>
<evidence type="ECO:0000256" key="4">
    <source>
        <dbReference type="PROSITE-ProRule" id="PRU00277"/>
    </source>
</evidence>
<organism evidence="7 8">
    <name type="scientific">Cyphomyrmex costatus</name>
    <dbReference type="NCBI Taxonomy" id="456900"/>
    <lineage>
        <taxon>Eukaryota</taxon>
        <taxon>Metazoa</taxon>
        <taxon>Ecdysozoa</taxon>
        <taxon>Arthropoda</taxon>
        <taxon>Hexapoda</taxon>
        <taxon>Insecta</taxon>
        <taxon>Pterygota</taxon>
        <taxon>Neoptera</taxon>
        <taxon>Endopterygota</taxon>
        <taxon>Hymenoptera</taxon>
        <taxon>Apocrita</taxon>
        <taxon>Aculeata</taxon>
        <taxon>Formicoidea</taxon>
        <taxon>Formicidae</taxon>
        <taxon>Myrmicinae</taxon>
        <taxon>Cyphomyrmex</taxon>
    </lineage>
</organism>
<dbReference type="InterPro" id="IPR042282">
    <property type="entry name" value="FKBP6/shu"/>
</dbReference>
<dbReference type="SUPFAM" id="SSF48452">
    <property type="entry name" value="TPR-like"/>
    <property type="match status" value="1"/>
</dbReference>
<reference evidence="7 8" key="1">
    <citation type="submission" date="2016-03" db="EMBL/GenBank/DDBJ databases">
        <title>Cyphomyrmex costatus WGS genome.</title>
        <authorList>
            <person name="Nygaard S."/>
            <person name="Hu H."/>
            <person name="Boomsma J."/>
            <person name="Zhang G."/>
        </authorList>
    </citation>
    <scope>NUCLEOTIDE SEQUENCE [LARGE SCALE GENOMIC DNA]</scope>
    <source>
        <strain evidence="7">MS0001</strain>
        <tissue evidence="7">Whole body</tissue>
    </source>
</reference>
<evidence type="ECO:0000256" key="2">
    <source>
        <dbReference type="ARBA" id="ARBA00022737"/>
    </source>
</evidence>
<evidence type="ECO:0000256" key="3">
    <source>
        <dbReference type="ARBA" id="ARBA00022803"/>
    </source>
</evidence>
<dbReference type="Gene3D" id="3.10.50.40">
    <property type="match status" value="1"/>
</dbReference>
<evidence type="ECO:0000259" key="6">
    <source>
        <dbReference type="PROSITE" id="PS50059"/>
    </source>
</evidence>
<name>A0A151IEV6_9HYME</name>
<evidence type="ECO:0000256" key="1">
    <source>
        <dbReference type="ARBA" id="ARBA00009648"/>
    </source>
</evidence>
<sequence length="445" mass="51553">MAKSINPMVDGFKIKDLINEDGIMFEIGEDCNINEEDEEFSYSPYVQFSNEEMLNMLNMNDFENEDEDEKETVSLCGLSFSKLKTKMTSLTTDNKVMKYVKQKGVGVIIPENAQAIVHYIGYFEYRDEPFDSTYSVGRPRSLRLGQSFIISGLEIGIRSMQKHEIAVFLIHPDYAFKAIGCPPRIPPNEEVIFVVHLVDFIDNGCAQTYKNLNAEERQLFNYVVEPVEHMFVTAKDYCTKFNYKPAIREYRKIIDCLESVKLKDDDEEKKMNELLSRAYTNLGVCYNKIDLPTKACLALRNVSKPTAKSHYHYGKALLSIGEYNKAMKEFYAASSLEMNNDVIEKAIRTTNMRQREHLEIEKRLWRNCFKSKEERMKVSEFRKAARDLCEKLINSPNTVRQNLSDGFTKEEYEIIREEAAILGLNVVTSIRYDKETIFLQKSTKS</sequence>
<keyword evidence="4 7" id="KW-0413">Isomerase</keyword>
<dbReference type="InterPro" id="IPR046357">
    <property type="entry name" value="PPIase_dom_sf"/>
</dbReference>
<feature type="domain" description="PPIase FKBP-type" evidence="6">
    <location>
        <begin position="112"/>
        <end position="201"/>
    </location>
</feature>
<keyword evidence="4" id="KW-0697">Rotamase</keyword>
<dbReference type="PROSITE" id="PS50059">
    <property type="entry name" value="FKBP_PPIASE"/>
    <property type="match status" value="1"/>
</dbReference>
<protein>
    <recommendedName>
        <fullName evidence="4">peptidylprolyl isomerase</fullName>
        <ecNumber evidence="4">5.2.1.8</ecNumber>
    </recommendedName>
</protein>
<dbReference type="InterPro" id="IPR011990">
    <property type="entry name" value="TPR-like_helical_dom_sf"/>
</dbReference>
<proteinExistence type="inferred from homology"/>
<comment type="catalytic activity">
    <reaction evidence="4">
        <text>[protein]-peptidylproline (omega=180) = [protein]-peptidylproline (omega=0)</text>
        <dbReference type="Rhea" id="RHEA:16237"/>
        <dbReference type="Rhea" id="RHEA-COMP:10747"/>
        <dbReference type="Rhea" id="RHEA-COMP:10748"/>
        <dbReference type="ChEBI" id="CHEBI:83833"/>
        <dbReference type="ChEBI" id="CHEBI:83834"/>
        <dbReference type="EC" id="5.2.1.8"/>
    </reaction>
</comment>
<dbReference type="InterPro" id="IPR019734">
    <property type="entry name" value="TPR_rpt"/>
</dbReference>
<dbReference type="EMBL" id="KQ977854">
    <property type="protein sequence ID" value="KYM99352.1"/>
    <property type="molecule type" value="Genomic_DNA"/>
</dbReference>
<dbReference type="EC" id="5.2.1.8" evidence="4"/>
<dbReference type="GO" id="GO:0034587">
    <property type="term" value="P:piRNA processing"/>
    <property type="evidence" value="ECO:0007669"/>
    <property type="project" value="TreeGrafter"/>
</dbReference>
<keyword evidence="3 5" id="KW-0802">TPR repeat</keyword>
<dbReference type="Pfam" id="PF00254">
    <property type="entry name" value="FKBP_C"/>
    <property type="match status" value="1"/>
</dbReference>
<dbReference type="GO" id="GO:0003755">
    <property type="term" value="F:peptidyl-prolyl cis-trans isomerase activity"/>
    <property type="evidence" value="ECO:0007669"/>
    <property type="project" value="UniProtKB-KW"/>
</dbReference>
<keyword evidence="2" id="KW-0677">Repeat</keyword>
<accession>A0A151IEV6</accession>
<evidence type="ECO:0000313" key="7">
    <source>
        <dbReference type="EMBL" id="KYM99352.1"/>
    </source>
</evidence>